<keyword evidence="1" id="KW-0732">Signal</keyword>
<organism evidence="2 3">
    <name type="scientific">Oceanobacillus luteolus</name>
    <dbReference type="NCBI Taxonomy" id="1274358"/>
    <lineage>
        <taxon>Bacteria</taxon>
        <taxon>Bacillati</taxon>
        <taxon>Bacillota</taxon>
        <taxon>Bacilli</taxon>
        <taxon>Bacillales</taxon>
        <taxon>Bacillaceae</taxon>
        <taxon>Oceanobacillus</taxon>
    </lineage>
</organism>
<feature type="signal peptide" evidence="1">
    <location>
        <begin position="1"/>
        <end position="21"/>
    </location>
</feature>
<evidence type="ECO:0000313" key="3">
    <source>
        <dbReference type="Proteomes" id="UP001597221"/>
    </source>
</evidence>
<evidence type="ECO:0000313" key="2">
    <source>
        <dbReference type="EMBL" id="MFD1607008.1"/>
    </source>
</evidence>
<sequence>MKKLFAGITLAAVIVSGVFFAVNSDPIETTWGERHPPIVKSPWNLDSDY</sequence>
<proteinExistence type="predicted"/>
<gene>
    <name evidence="2" type="ORF">ACFSBH_05005</name>
</gene>
<name>A0ABW4HNQ2_9BACI</name>
<comment type="caution">
    <text evidence="2">The sequence shown here is derived from an EMBL/GenBank/DDBJ whole genome shotgun (WGS) entry which is preliminary data.</text>
</comment>
<dbReference type="RefSeq" id="WP_251511786.1">
    <property type="nucleotide sequence ID" value="NZ_JAMBON010000003.1"/>
</dbReference>
<dbReference type="Proteomes" id="UP001597221">
    <property type="component" value="Unassembled WGS sequence"/>
</dbReference>
<protein>
    <recommendedName>
        <fullName evidence="4">Phr family secreted Rap phosphatase inhibitor</fullName>
    </recommendedName>
</protein>
<evidence type="ECO:0000256" key="1">
    <source>
        <dbReference type="SAM" id="SignalP"/>
    </source>
</evidence>
<reference evidence="3" key="1">
    <citation type="journal article" date="2019" name="Int. J. Syst. Evol. Microbiol.">
        <title>The Global Catalogue of Microorganisms (GCM) 10K type strain sequencing project: providing services to taxonomists for standard genome sequencing and annotation.</title>
        <authorList>
            <consortium name="The Broad Institute Genomics Platform"/>
            <consortium name="The Broad Institute Genome Sequencing Center for Infectious Disease"/>
            <person name="Wu L."/>
            <person name="Ma J."/>
        </authorList>
    </citation>
    <scope>NUCLEOTIDE SEQUENCE [LARGE SCALE GENOMIC DNA]</scope>
    <source>
        <strain evidence="3">CGMCC 1.12376</strain>
    </source>
</reference>
<evidence type="ECO:0008006" key="4">
    <source>
        <dbReference type="Google" id="ProtNLM"/>
    </source>
</evidence>
<dbReference type="EMBL" id="JBHUDE010000018">
    <property type="protein sequence ID" value="MFD1607008.1"/>
    <property type="molecule type" value="Genomic_DNA"/>
</dbReference>
<feature type="chain" id="PRO_5047148040" description="Phr family secreted Rap phosphatase inhibitor" evidence="1">
    <location>
        <begin position="22"/>
        <end position="49"/>
    </location>
</feature>
<accession>A0ABW4HNQ2</accession>
<keyword evidence="3" id="KW-1185">Reference proteome</keyword>